<dbReference type="Proteomes" id="UP001142078">
    <property type="component" value="Unassembled WGS sequence"/>
</dbReference>
<dbReference type="SUPFAM" id="SSF55781">
    <property type="entry name" value="GAF domain-like"/>
    <property type="match status" value="1"/>
</dbReference>
<name>A0A9X2MGQ8_9FIRM</name>
<comment type="caution">
    <text evidence="1">The sequence shown here is derived from an EMBL/GenBank/DDBJ whole genome shotgun (WGS) entry which is preliminary data.</text>
</comment>
<dbReference type="InterPro" id="IPR029016">
    <property type="entry name" value="GAF-like_dom_sf"/>
</dbReference>
<sequence length="115" mass="13606">MEDGNYKIYDLNNLLRTIKSISKAKNFKSISEIIFNFIESLIKYDMAVIYNIDWKRKELEVVSCRGSDIDKLKRRVHIRFGEGAVGWVAEKKKVLLIDDVFKTEKIQVRQFLNYI</sequence>
<dbReference type="AlphaFoldDB" id="A0A9X2MGQ8"/>
<accession>A0A9X2MGQ8</accession>
<keyword evidence="2" id="KW-1185">Reference proteome</keyword>
<evidence type="ECO:0000313" key="2">
    <source>
        <dbReference type="Proteomes" id="UP001142078"/>
    </source>
</evidence>
<gene>
    <name evidence="1" type="ORF">NSA23_04245</name>
</gene>
<protein>
    <submittedName>
        <fullName evidence="1">GAF domain-containing protein</fullName>
    </submittedName>
</protein>
<dbReference type="EMBL" id="JANJZL010000002">
    <property type="protein sequence ID" value="MCR2043324.1"/>
    <property type="molecule type" value="Genomic_DNA"/>
</dbReference>
<dbReference type="RefSeq" id="WP_042678456.1">
    <property type="nucleotide sequence ID" value="NZ_CABKTM010000004.1"/>
</dbReference>
<evidence type="ECO:0000313" key="1">
    <source>
        <dbReference type="EMBL" id="MCR2043324.1"/>
    </source>
</evidence>
<reference evidence="1" key="1">
    <citation type="submission" date="2022-07" db="EMBL/GenBank/DDBJ databases">
        <title>Enhanced cultured diversity of the mouse gut microbiota enables custom-made synthetic communities.</title>
        <authorList>
            <person name="Afrizal A."/>
        </authorList>
    </citation>
    <scope>NUCLEOTIDE SEQUENCE</scope>
    <source>
        <strain evidence="1">DSM 29482</strain>
    </source>
</reference>
<dbReference type="Gene3D" id="3.30.450.40">
    <property type="match status" value="1"/>
</dbReference>
<organism evidence="1 2">
    <name type="scientific">Anaerosalibacter massiliensis</name>
    <dbReference type="NCBI Taxonomy" id="1347392"/>
    <lineage>
        <taxon>Bacteria</taxon>
        <taxon>Bacillati</taxon>
        <taxon>Bacillota</taxon>
        <taxon>Tissierellia</taxon>
        <taxon>Tissierellales</taxon>
        <taxon>Sporanaerobacteraceae</taxon>
        <taxon>Anaerosalibacter</taxon>
    </lineage>
</organism>
<proteinExistence type="predicted"/>